<evidence type="ECO:0000256" key="1">
    <source>
        <dbReference type="ARBA" id="ARBA00004651"/>
    </source>
</evidence>
<evidence type="ECO:0000256" key="8">
    <source>
        <dbReference type="ARBA" id="ARBA00023136"/>
    </source>
</evidence>
<feature type="transmembrane region" description="Helical" evidence="11">
    <location>
        <begin position="212"/>
        <end position="231"/>
    </location>
</feature>
<accession>A0A1G6B3Y5</accession>
<evidence type="ECO:0000313" key="13">
    <source>
        <dbReference type="Proteomes" id="UP000199071"/>
    </source>
</evidence>
<evidence type="ECO:0000256" key="3">
    <source>
        <dbReference type="ARBA" id="ARBA00022475"/>
    </source>
</evidence>
<sequence length="319" mass="34121">MQPIVKALLSRPEISALVMLILVIIGFAIYAPNFTSYGNIRVTLFAFPELGIVVLGVGILMIAGEFDLSVGSVFALAPMIMVLATGRWGFDPYLGIAAGLVVALAVGYINGWITITFSIPSFVTTLGMMFMVRSIAVVLSGGFPPPFPSELSTGLFVSDLGLFRSSMIWFVAFAIILGVMLHRTNLGNWIFATGGQQQAAADMGIDTRRVKIFCFMLCSFLAGFAGMITTFRLRSAIPSLGEGLELQAIAAAVIGGTALTGGIGSMIGFIVGTALIRVIDNGLVMGRIDASWFRFAIGALTIFAVILNIWLRRRAQKMQ</sequence>
<feature type="transmembrane region" description="Helical" evidence="11">
    <location>
        <begin position="291"/>
        <end position="311"/>
    </location>
</feature>
<protein>
    <recommendedName>
        <fullName evidence="10">Xylose transport system permease protein XylH</fullName>
    </recommendedName>
</protein>
<keyword evidence="13" id="KW-1185">Reference proteome</keyword>
<evidence type="ECO:0000256" key="5">
    <source>
        <dbReference type="ARBA" id="ARBA00022597"/>
    </source>
</evidence>
<evidence type="ECO:0000256" key="10">
    <source>
        <dbReference type="ARBA" id="ARBA00035686"/>
    </source>
</evidence>
<comment type="subcellular location">
    <subcellularLocation>
        <location evidence="1">Cell membrane</location>
        <topology evidence="1">Multi-pass membrane protein</topology>
    </subcellularLocation>
</comment>
<dbReference type="OrthoDB" id="7157592at2"/>
<dbReference type="InterPro" id="IPR001851">
    <property type="entry name" value="ABC_transp_permease"/>
</dbReference>
<dbReference type="PANTHER" id="PTHR32196">
    <property type="entry name" value="ABC TRANSPORTER PERMEASE PROTEIN YPHD-RELATED-RELATED"/>
    <property type="match status" value="1"/>
</dbReference>
<evidence type="ECO:0000256" key="4">
    <source>
        <dbReference type="ARBA" id="ARBA00022519"/>
    </source>
</evidence>
<keyword evidence="7 11" id="KW-1133">Transmembrane helix</keyword>
<evidence type="ECO:0000256" key="7">
    <source>
        <dbReference type="ARBA" id="ARBA00022989"/>
    </source>
</evidence>
<organism evidence="12 13">
    <name type="scientific">Bauldia litoralis</name>
    <dbReference type="NCBI Taxonomy" id="665467"/>
    <lineage>
        <taxon>Bacteria</taxon>
        <taxon>Pseudomonadati</taxon>
        <taxon>Pseudomonadota</taxon>
        <taxon>Alphaproteobacteria</taxon>
        <taxon>Hyphomicrobiales</taxon>
        <taxon>Kaistiaceae</taxon>
        <taxon>Bauldia</taxon>
    </lineage>
</organism>
<dbReference type="STRING" id="665467.SAMN02982931_01173"/>
<feature type="transmembrane region" description="Helical" evidence="11">
    <location>
        <begin position="12"/>
        <end position="30"/>
    </location>
</feature>
<evidence type="ECO:0000256" key="9">
    <source>
        <dbReference type="ARBA" id="ARBA00035611"/>
    </source>
</evidence>
<feature type="transmembrane region" description="Helical" evidence="11">
    <location>
        <begin position="96"/>
        <end position="115"/>
    </location>
</feature>
<evidence type="ECO:0000313" key="12">
    <source>
        <dbReference type="EMBL" id="SDB15133.1"/>
    </source>
</evidence>
<dbReference type="PANTHER" id="PTHR32196:SF32">
    <property type="entry name" value="XYLOSE TRANSPORT SYSTEM PERMEASE PROTEIN XYLH"/>
    <property type="match status" value="1"/>
</dbReference>
<comment type="function">
    <text evidence="9">Part of the binding-protein-dependent transport system for D-xylose. Probably responsible for the translocation of the substrate across the membrane.</text>
</comment>
<gene>
    <name evidence="12" type="ORF">SAMN02982931_01173</name>
</gene>
<dbReference type="AlphaFoldDB" id="A0A1G6B3Y5"/>
<keyword evidence="8 11" id="KW-0472">Membrane</keyword>
<evidence type="ECO:0000256" key="6">
    <source>
        <dbReference type="ARBA" id="ARBA00022692"/>
    </source>
</evidence>
<evidence type="ECO:0000256" key="11">
    <source>
        <dbReference type="SAM" id="Phobius"/>
    </source>
</evidence>
<evidence type="ECO:0000256" key="2">
    <source>
        <dbReference type="ARBA" id="ARBA00022448"/>
    </source>
</evidence>
<dbReference type="GO" id="GO:0022857">
    <property type="term" value="F:transmembrane transporter activity"/>
    <property type="evidence" value="ECO:0007669"/>
    <property type="project" value="InterPro"/>
</dbReference>
<name>A0A1G6B3Y5_9HYPH</name>
<keyword evidence="3" id="KW-1003">Cell membrane</keyword>
<keyword evidence="2" id="KW-0813">Transport</keyword>
<dbReference type="EMBL" id="FMXQ01000002">
    <property type="protein sequence ID" value="SDB15133.1"/>
    <property type="molecule type" value="Genomic_DNA"/>
</dbReference>
<keyword evidence="6 11" id="KW-0812">Transmembrane</keyword>
<dbReference type="Proteomes" id="UP000199071">
    <property type="component" value="Unassembled WGS sequence"/>
</dbReference>
<feature type="transmembrane region" description="Helical" evidence="11">
    <location>
        <begin position="251"/>
        <end position="279"/>
    </location>
</feature>
<dbReference type="Pfam" id="PF02653">
    <property type="entry name" value="BPD_transp_2"/>
    <property type="match status" value="1"/>
</dbReference>
<feature type="transmembrane region" description="Helical" evidence="11">
    <location>
        <begin position="42"/>
        <end position="63"/>
    </location>
</feature>
<dbReference type="RefSeq" id="WP_090875415.1">
    <property type="nucleotide sequence ID" value="NZ_FMXQ01000002.1"/>
</dbReference>
<reference evidence="12" key="1">
    <citation type="submission" date="2016-10" db="EMBL/GenBank/DDBJ databases">
        <authorList>
            <person name="de Groot N.N."/>
        </authorList>
    </citation>
    <scope>NUCLEOTIDE SEQUENCE [LARGE SCALE GENOMIC DNA]</scope>
    <source>
        <strain evidence="12">ATCC 35022</strain>
    </source>
</reference>
<keyword evidence="5 12" id="KW-0762">Sugar transport</keyword>
<dbReference type="GO" id="GO:0005886">
    <property type="term" value="C:plasma membrane"/>
    <property type="evidence" value="ECO:0007669"/>
    <property type="project" value="UniProtKB-SubCell"/>
</dbReference>
<feature type="transmembrane region" description="Helical" evidence="11">
    <location>
        <begin position="163"/>
        <end position="181"/>
    </location>
</feature>
<keyword evidence="4" id="KW-0997">Cell inner membrane</keyword>
<feature type="transmembrane region" description="Helical" evidence="11">
    <location>
        <begin position="70"/>
        <end position="90"/>
    </location>
</feature>
<proteinExistence type="predicted"/>
<dbReference type="CDD" id="cd06579">
    <property type="entry name" value="TM_PBP1_transp_AraH_like"/>
    <property type="match status" value="1"/>
</dbReference>